<dbReference type="EMBL" id="JAUUTY010000004">
    <property type="protein sequence ID" value="KAK1653443.1"/>
    <property type="molecule type" value="Genomic_DNA"/>
</dbReference>
<evidence type="ECO:0000313" key="2">
    <source>
        <dbReference type="EMBL" id="KAK1653443.1"/>
    </source>
</evidence>
<dbReference type="Pfam" id="PF02992">
    <property type="entry name" value="Transposase_21"/>
    <property type="match status" value="1"/>
</dbReference>
<dbReference type="Proteomes" id="UP001231189">
    <property type="component" value="Unassembled WGS sequence"/>
</dbReference>
<proteinExistence type="predicted"/>
<sequence length="709" mass="80506">MSSSSSSQSFSSSELEPEVSQMEAYNRRAPKHWDEQEFDFDFVPEGRPEDLVWSDGDMPLTDGEDDLRFLIDGELEAESDDDDPLFRGKFTSSTKEEEEEEEETTKTKTSPPTRRRNQRTTPPPMNRHQSASVAGPGPMRRMMMKRKRPPLKVTVAATRNSSTVAMTAATPATTKTATALRPEDLVQDEATANLLRDLYPYASQQPHGYHKKPLFHDLIEDAKRLVAPGSVVSRFELIVKLLHDKSYQGITNKAFNAVAKTYSDALPGAGLPKSFYEVKQYIKVLGLGYEKIDFCKNNCALFWMEYNDLDECPVCKESRWKHDGAGGKKKIPWKVLRYFPLVQRLQRLFASEQTSRETRWHKEILTPDPDLLRHPADGDEWKQFDLDHPDFAADPRNLRLGLATDGFNPFGNMSNSYSMWPVLVTPYNQAPWTCTDQSNCMMALLIPGPKSPGKDFDVFMQPLIRDLQTLWEGVPTRDVCQPKEQNFLLRAAVLYCTHDYPALGTMSGRVTSGYNACVHCDTDQLAVRIINKICYMGHRRFLPLDHSFRKNRKKLQFIGDQACKKTKPQHFKSHELEAHLEAVRNVKPGKPPAATAGTAEKNTEDAAAVVADRKRKKRGDELSLAATKRKMGGEIAARTKRKEMENDRPRIFYKRRTTLWDLPYWAGKKLRHNIDIMHMEKNICDSIVGTLLNIPSKTKDSSNALATGS</sequence>
<feature type="compositionally biased region" description="Low complexity" evidence="1">
    <location>
        <begin position="1"/>
        <end position="13"/>
    </location>
</feature>
<name>A0AAD8SL98_LOLMU</name>
<feature type="compositionally biased region" description="Acidic residues" evidence="1">
    <location>
        <begin position="73"/>
        <end position="83"/>
    </location>
</feature>
<organism evidence="2 3">
    <name type="scientific">Lolium multiflorum</name>
    <name type="common">Italian ryegrass</name>
    <name type="synonym">Lolium perenne subsp. multiflorum</name>
    <dbReference type="NCBI Taxonomy" id="4521"/>
    <lineage>
        <taxon>Eukaryota</taxon>
        <taxon>Viridiplantae</taxon>
        <taxon>Streptophyta</taxon>
        <taxon>Embryophyta</taxon>
        <taxon>Tracheophyta</taxon>
        <taxon>Spermatophyta</taxon>
        <taxon>Magnoliopsida</taxon>
        <taxon>Liliopsida</taxon>
        <taxon>Poales</taxon>
        <taxon>Poaceae</taxon>
        <taxon>BOP clade</taxon>
        <taxon>Pooideae</taxon>
        <taxon>Poodae</taxon>
        <taxon>Poeae</taxon>
        <taxon>Poeae Chloroplast Group 2 (Poeae type)</taxon>
        <taxon>Loliodinae</taxon>
        <taxon>Loliinae</taxon>
        <taxon>Lolium</taxon>
    </lineage>
</organism>
<dbReference type="PANTHER" id="PTHR10775">
    <property type="entry name" value="OS08G0208400 PROTEIN"/>
    <property type="match status" value="1"/>
</dbReference>
<accession>A0AAD8SL98</accession>
<dbReference type="AlphaFoldDB" id="A0AAD8SL98"/>
<reference evidence="2" key="1">
    <citation type="submission" date="2023-07" db="EMBL/GenBank/DDBJ databases">
        <title>A chromosome-level genome assembly of Lolium multiflorum.</title>
        <authorList>
            <person name="Chen Y."/>
            <person name="Copetti D."/>
            <person name="Kolliker R."/>
            <person name="Studer B."/>
        </authorList>
    </citation>
    <scope>NUCLEOTIDE SEQUENCE</scope>
    <source>
        <strain evidence="2">02402/16</strain>
        <tissue evidence="2">Leaf</tissue>
    </source>
</reference>
<dbReference type="PANTHER" id="PTHR10775:SF185">
    <property type="entry name" value="OS08G0208400 PROTEIN"/>
    <property type="match status" value="1"/>
</dbReference>
<protein>
    <submittedName>
        <fullName evidence="2">Uncharacterized protein</fullName>
    </submittedName>
</protein>
<evidence type="ECO:0000256" key="1">
    <source>
        <dbReference type="SAM" id="MobiDB-lite"/>
    </source>
</evidence>
<evidence type="ECO:0000313" key="3">
    <source>
        <dbReference type="Proteomes" id="UP001231189"/>
    </source>
</evidence>
<comment type="caution">
    <text evidence="2">The sequence shown here is derived from an EMBL/GenBank/DDBJ whole genome shotgun (WGS) entry which is preliminary data.</text>
</comment>
<dbReference type="InterPro" id="IPR004242">
    <property type="entry name" value="Transposase_21"/>
</dbReference>
<keyword evidence="3" id="KW-1185">Reference proteome</keyword>
<feature type="region of interest" description="Disordered" evidence="1">
    <location>
        <begin position="1"/>
        <end position="144"/>
    </location>
</feature>
<gene>
    <name evidence="2" type="ORF">QYE76_071248</name>
</gene>